<comment type="caution">
    <text evidence="1">The sequence shown here is derived from an EMBL/GenBank/DDBJ whole genome shotgun (WGS) entry which is preliminary data.</text>
</comment>
<dbReference type="InterPro" id="IPR022385">
    <property type="entry name" value="Rhs_assc_core"/>
</dbReference>
<keyword evidence="2" id="KW-1185">Reference proteome</keyword>
<gene>
    <name evidence="1" type="ORF">FGU71_03585</name>
</gene>
<dbReference type="Proteomes" id="UP000316343">
    <property type="component" value="Unassembled WGS sequence"/>
</dbReference>
<dbReference type="Gene3D" id="2.180.10.10">
    <property type="entry name" value="RHS repeat-associated core"/>
    <property type="match status" value="1"/>
</dbReference>
<evidence type="ECO:0000313" key="2">
    <source>
        <dbReference type="Proteomes" id="UP000316343"/>
    </source>
</evidence>
<dbReference type="NCBIfam" id="TIGR03696">
    <property type="entry name" value="Rhs_assc_core"/>
    <property type="match status" value="1"/>
</dbReference>
<sequence length="249" mass="27259">MALSCPCCASAASTDISTKGRFRYTGQLWIPELEMYYYKARIYSYKLSRFLQTDPIGYEDQFNLYAYVANDPINGIDPTGMQTTAPPTSSCNEQRCTVTWQTNTLGGYIAAQAAKGAVVVWNAAVAVYNGNSTDTRDRSVPVPVTQTDVEKRHEGVTVYRVWGGGSGPNGHSWTPIDPRVLPDARDNLGLPDVNTAENLTIGRLVDSTGITVRPALPLDGNRGGAPEILVPSPTEQIQVIDREPFDERR</sequence>
<dbReference type="RefSeq" id="WP_142787285.1">
    <property type="nucleotide sequence ID" value="NZ_VHJK01000001.1"/>
</dbReference>
<dbReference type="InterPro" id="IPR050708">
    <property type="entry name" value="T6SS_VgrG/RHS"/>
</dbReference>
<organism evidence="1 2">
    <name type="scientific">Erythrobacter insulae</name>
    <dbReference type="NCBI Taxonomy" id="2584124"/>
    <lineage>
        <taxon>Bacteria</taxon>
        <taxon>Pseudomonadati</taxon>
        <taxon>Pseudomonadota</taxon>
        <taxon>Alphaproteobacteria</taxon>
        <taxon>Sphingomonadales</taxon>
        <taxon>Erythrobacteraceae</taxon>
        <taxon>Erythrobacter/Porphyrobacter group</taxon>
        <taxon>Erythrobacter</taxon>
    </lineage>
</organism>
<dbReference type="OrthoDB" id="7405368at2"/>
<dbReference type="EMBL" id="VHJK01000001">
    <property type="protein sequence ID" value="TRD11021.1"/>
    <property type="molecule type" value="Genomic_DNA"/>
</dbReference>
<name>A0A547PA54_9SPHN</name>
<proteinExistence type="predicted"/>
<dbReference type="PANTHER" id="PTHR32305:SF15">
    <property type="entry name" value="PROTEIN RHSA-RELATED"/>
    <property type="match status" value="1"/>
</dbReference>
<protein>
    <submittedName>
        <fullName evidence="1">RHS repeat-associated core domain-containing protein</fullName>
    </submittedName>
</protein>
<accession>A0A547PA54</accession>
<reference evidence="1 2" key="1">
    <citation type="submission" date="2019-06" db="EMBL/GenBank/DDBJ databases">
        <title>Erythrobacter insulae sp. nov., isolated from a tidal flat.</title>
        <authorList>
            <person name="Yoon J.-H."/>
        </authorList>
    </citation>
    <scope>NUCLEOTIDE SEQUENCE [LARGE SCALE GENOMIC DNA]</scope>
    <source>
        <strain evidence="1 2">JBTF-M21</strain>
    </source>
</reference>
<dbReference type="PANTHER" id="PTHR32305">
    <property type="match status" value="1"/>
</dbReference>
<dbReference type="AlphaFoldDB" id="A0A547PA54"/>
<evidence type="ECO:0000313" key="1">
    <source>
        <dbReference type="EMBL" id="TRD11021.1"/>
    </source>
</evidence>